<name>A0A6J7P505_9ZZZZ</name>
<dbReference type="AlphaFoldDB" id="A0A6J7P505"/>
<sequence length="593" mass="61014">MNTQRTARRRATGTIAVLLCISLAAAACSDDTNNASGRTRNAALVGLINGTFTADQGGWVGAGFPLGTWGQCAGGLPSLGDPANALSFGTSGATITQSVTIPSPSTVTLSASGRVGGNVANSYTFSLADTNEARSTGALTGMSYASPTASTLSVTTTAANENVTITIAAVTATSSQTGCIGPVISDASLAIAVTPPATTTTTTIAPVIASTTTTTLAPVVRAECVAPTPCIVGSVDSKGRTVIFYGPAHLIFGSSAYDQYQNDATIAVQMAPNNWNASTVGDPIINWGEAGRWAAAYGAAGEVWHLPYWTEAASMCAIASTAPSGCFTDDQHLKPGFGDIYWSGEYNQAAGTARAILFTGTNGCTTTCSQYNTAGLFSFVDASKAAVTAAGGVFSQLNWFVNSAVPLSVRPVREVTIVPVPPPPAPTVPAPVVVAATVYKVGDIGPSGTGIVFYADPNAPAGSRYLEACRPGCFLTDGDYGIVHTFSGIFRWSGIDPWYTWAGAVNRQGAIPGGGRYGDWVLPTTVQLRIMYNAAGTPGDLHLDSQCEDYWSSEHASASLGGVALAYAYAVGSAITFLTPDTNILCIRMIRKF</sequence>
<organism evidence="2">
    <name type="scientific">freshwater metagenome</name>
    <dbReference type="NCBI Taxonomy" id="449393"/>
    <lineage>
        <taxon>unclassified sequences</taxon>
        <taxon>metagenomes</taxon>
        <taxon>ecological metagenomes</taxon>
    </lineage>
</organism>
<reference evidence="2" key="1">
    <citation type="submission" date="2020-05" db="EMBL/GenBank/DDBJ databases">
        <authorList>
            <person name="Chiriac C."/>
            <person name="Salcher M."/>
            <person name="Ghai R."/>
            <person name="Kavagutti S V."/>
        </authorList>
    </citation>
    <scope>NUCLEOTIDE SEQUENCE</scope>
</reference>
<evidence type="ECO:0000313" key="2">
    <source>
        <dbReference type="EMBL" id="CAB4997932.1"/>
    </source>
</evidence>
<dbReference type="EMBL" id="CAEZYF010000038">
    <property type="protein sequence ID" value="CAB4748643.1"/>
    <property type="molecule type" value="Genomic_DNA"/>
</dbReference>
<protein>
    <submittedName>
        <fullName evidence="2">Unannotated protein</fullName>
    </submittedName>
</protein>
<dbReference type="EMBL" id="CAFBOL010000054">
    <property type="protein sequence ID" value="CAB4997932.1"/>
    <property type="molecule type" value="Genomic_DNA"/>
</dbReference>
<proteinExistence type="predicted"/>
<gene>
    <name evidence="1" type="ORF">UFOPK2656_03398</name>
    <name evidence="2" type="ORF">UFOPK3931_01933</name>
</gene>
<accession>A0A6J7P505</accession>
<dbReference type="PROSITE" id="PS51257">
    <property type="entry name" value="PROKAR_LIPOPROTEIN"/>
    <property type="match status" value="1"/>
</dbReference>
<evidence type="ECO:0000313" key="1">
    <source>
        <dbReference type="EMBL" id="CAB4748643.1"/>
    </source>
</evidence>